<protein>
    <submittedName>
        <fullName evidence="3">Carboxypeptidase</fullName>
    </submittedName>
</protein>
<name>A0ABS8VL30_DATST</name>
<evidence type="ECO:0000256" key="2">
    <source>
        <dbReference type="SAM" id="SignalP"/>
    </source>
</evidence>
<dbReference type="EMBL" id="JACEIK010004981">
    <property type="protein sequence ID" value="MCD9646957.1"/>
    <property type="molecule type" value="Genomic_DNA"/>
</dbReference>
<dbReference type="InterPro" id="IPR029058">
    <property type="entry name" value="AB_hydrolase_fold"/>
</dbReference>
<evidence type="ECO:0000256" key="1">
    <source>
        <dbReference type="ARBA" id="ARBA00009431"/>
    </source>
</evidence>
<dbReference type="Gene3D" id="3.40.50.1820">
    <property type="entry name" value="alpha/beta hydrolase"/>
    <property type="match status" value="2"/>
</dbReference>
<feature type="chain" id="PRO_5045522883" evidence="2">
    <location>
        <begin position="31"/>
        <end position="416"/>
    </location>
</feature>
<evidence type="ECO:0000313" key="3">
    <source>
        <dbReference type="EMBL" id="MCD9646957.1"/>
    </source>
</evidence>
<dbReference type="SUPFAM" id="SSF53474">
    <property type="entry name" value="alpha/beta-Hydrolases"/>
    <property type="match status" value="1"/>
</dbReference>
<keyword evidence="4" id="KW-1185">Reference proteome</keyword>
<gene>
    <name evidence="3" type="primary">SCPL12_4</name>
    <name evidence="3" type="ORF">HAX54_037222</name>
</gene>
<dbReference type="Pfam" id="PF00450">
    <property type="entry name" value="Peptidase_S10"/>
    <property type="match status" value="1"/>
</dbReference>
<proteinExistence type="inferred from homology"/>
<comment type="similarity">
    <text evidence="1">Belongs to the peptidase S10 family.</text>
</comment>
<dbReference type="PANTHER" id="PTHR11802">
    <property type="entry name" value="SERINE PROTEASE FAMILY S10 SERINE CARBOXYPEPTIDASE"/>
    <property type="match status" value="1"/>
</dbReference>
<evidence type="ECO:0000313" key="4">
    <source>
        <dbReference type="Proteomes" id="UP000823775"/>
    </source>
</evidence>
<dbReference type="Proteomes" id="UP000823775">
    <property type="component" value="Unassembled WGS sequence"/>
</dbReference>
<keyword evidence="2" id="KW-0732">Signal</keyword>
<keyword evidence="3" id="KW-0378">Hydrolase</keyword>
<dbReference type="PANTHER" id="PTHR11802:SF257">
    <property type="entry name" value="SERINE CARBOXYPEPTIDASE-LIKE 17"/>
    <property type="match status" value="1"/>
</dbReference>
<keyword evidence="3" id="KW-0645">Protease</keyword>
<feature type="signal peptide" evidence="2">
    <location>
        <begin position="1"/>
        <end position="30"/>
    </location>
</feature>
<organism evidence="3 4">
    <name type="scientific">Datura stramonium</name>
    <name type="common">Jimsonweed</name>
    <name type="synonym">Common thornapple</name>
    <dbReference type="NCBI Taxonomy" id="4076"/>
    <lineage>
        <taxon>Eukaryota</taxon>
        <taxon>Viridiplantae</taxon>
        <taxon>Streptophyta</taxon>
        <taxon>Embryophyta</taxon>
        <taxon>Tracheophyta</taxon>
        <taxon>Spermatophyta</taxon>
        <taxon>Magnoliopsida</taxon>
        <taxon>eudicotyledons</taxon>
        <taxon>Gunneridae</taxon>
        <taxon>Pentapetalae</taxon>
        <taxon>asterids</taxon>
        <taxon>lamiids</taxon>
        <taxon>Solanales</taxon>
        <taxon>Solanaceae</taxon>
        <taxon>Solanoideae</taxon>
        <taxon>Datureae</taxon>
        <taxon>Datura</taxon>
    </lineage>
</organism>
<comment type="caution">
    <text evidence="3">The sequence shown here is derived from an EMBL/GenBank/DDBJ whole genome shotgun (WGS) entry which is preliminary data.</text>
</comment>
<reference evidence="3 4" key="1">
    <citation type="journal article" date="2021" name="BMC Genomics">
        <title>Datura genome reveals duplications of psychoactive alkaloid biosynthetic genes and high mutation rate following tissue culture.</title>
        <authorList>
            <person name="Rajewski A."/>
            <person name="Carter-House D."/>
            <person name="Stajich J."/>
            <person name="Litt A."/>
        </authorList>
    </citation>
    <scope>NUCLEOTIDE SEQUENCE [LARGE SCALE GENOMIC DNA]</scope>
    <source>
        <strain evidence="3">AR-01</strain>
    </source>
</reference>
<sequence length="416" mass="47253">MRNSMLNYHKVLLLFLLILLLLVICPVIEAAGTPVKFLPGFGSLPFEFETGYVGVGESEEKQLFYYFFKSETNPEVDPLILWVTGGPGCGALIAITTEIGPVLLDAKEYDGSLPTLSLNPNSYTKVANVLFVDSPVTGGFSYATTQEANHSDNLQMALNTYQFVQKWLIDHEEYSSNDFYVAGDSYSGISVPIITQAISHGDYQYIHYTNTHCLHHLQTFNRLLSGINFKHILEPICNPVSTKAHPLSPQRRYLNHKFTNPTLLSAIKCRDEWQLLSEKWVNDESVQEALHVRKGTHGVWKKCPNYEKMSFNRIINNTIPFHAYLSKRGYRSLIYSGDHDLYVPFLSTQAWIRSLNYSVDTEWRPWFVDGQVAGYVTTYSNQMTFTTIKGAGHTAPEYKPAECLSMLKRWISNESL</sequence>
<dbReference type="PRINTS" id="PR00724">
    <property type="entry name" value="CRBOXYPTASEC"/>
</dbReference>
<dbReference type="GO" id="GO:0004180">
    <property type="term" value="F:carboxypeptidase activity"/>
    <property type="evidence" value="ECO:0007669"/>
    <property type="project" value="UniProtKB-KW"/>
</dbReference>
<keyword evidence="3" id="KW-0121">Carboxypeptidase</keyword>
<accession>A0ABS8VL30</accession>
<dbReference type="InterPro" id="IPR001563">
    <property type="entry name" value="Peptidase_S10"/>
</dbReference>